<comment type="caution">
    <text evidence="1">The sequence shown here is derived from an EMBL/GenBank/DDBJ whole genome shotgun (WGS) entry which is preliminary data.</text>
</comment>
<dbReference type="EMBL" id="AHNQ02000010">
    <property type="protein sequence ID" value="EKO26664.1"/>
    <property type="molecule type" value="Genomic_DNA"/>
</dbReference>
<gene>
    <name evidence="1" type="ORF">LEP1GSC104_3474</name>
</gene>
<accession>A0A0F6HE98</accession>
<dbReference type="RefSeq" id="WP_000533550.1">
    <property type="nucleotide sequence ID" value="NZ_AHNQ02000010.1"/>
</dbReference>
<proteinExistence type="predicted"/>
<dbReference type="Proteomes" id="UP000006324">
    <property type="component" value="Unassembled WGS sequence"/>
</dbReference>
<sequence>MGRRGKIATEHNASEILRDLSLPNFTFSAMILKKALKFLLSFVSRSLVSKANSNLVFFLK</sequence>
<evidence type="ECO:0000313" key="1">
    <source>
        <dbReference type="EMBL" id="EKO26664.1"/>
    </source>
</evidence>
<evidence type="ECO:0000313" key="2">
    <source>
        <dbReference type="Proteomes" id="UP000006324"/>
    </source>
</evidence>
<protein>
    <submittedName>
        <fullName evidence="1">Uncharacterized protein</fullName>
    </submittedName>
</protein>
<name>A0A0F6HE98_LEPIR</name>
<organism evidence="1 2">
    <name type="scientific">Leptospira interrogans str. UI 12621</name>
    <dbReference type="NCBI Taxonomy" id="1049937"/>
    <lineage>
        <taxon>Bacteria</taxon>
        <taxon>Pseudomonadati</taxon>
        <taxon>Spirochaetota</taxon>
        <taxon>Spirochaetia</taxon>
        <taxon>Leptospirales</taxon>
        <taxon>Leptospiraceae</taxon>
        <taxon>Leptospira</taxon>
    </lineage>
</organism>
<dbReference type="AlphaFoldDB" id="A0A0F6HE98"/>
<reference evidence="1 2" key="1">
    <citation type="submission" date="2012-09" db="EMBL/GenBank/DDBJ databases">
        <authorList>
            <person name="Harkins D.M."/>
            <person name="Durkin A.S."/>
            <person name="Brinkac L.M."/>
            <person name="Selengut J.D."/>
            <person name="Sanka R."/>
            <person name="DePew J."/>
            <person name="Purushe J."/>
            <person name="Chanthongthip A."/>
            <person name="Lattana O."/>
            <person name="Phetsouvanh R."/>
            <person name="Newton P.N."/>
            <person name="Vinetz J.M."/>
            <person name="Sutton G.G."/>
            <person name="Nelson W.C."/>
            <person name="Fouts D.E."/>
        </authorList>
    </citation>
    <scope>NUCLEOTIDE SEQUENCE [LARGE SCALE GENOMIC DNA]</scope>
    <source>
        <strain evidence="1 2">UI 12621</strain>
    </source>
</reference>